<dbReference type="SUPFAM" id="SSF48371">
    <property type="entry name" value="ARM repeat"/>
    <property type="match status" value="1"/>
</dbReference>
<evidence type="ECO:0000313" key="1">
    <source>
        <dbReference type="EMBL" id="JAT83297.1"/>
    </source>
</evidence>
<dbReference type="AlphaFoldDB" id="A0A1E1W8N0"/>
<proteinExistence type="predicted"/>
<dbReference type="Gene3D" id="1.25.10.10">
    <property type="entry name" value="Leucine-rich Repeat Variant"/>
    <property type="match status" value="1"/>
</dbReference>
<dbReference type="OrthoDB" id="543373at2759"/>
<reference evidence="1" key="1">
    <citation type="submission" date="2015-09" db="EMBL/GenBank/DDBJ databases">
        <title>De novo assembly of Pectinophora gossypiella (Pink Bollworm) gut transcriptome.</title>
        <authorList>
            <person name="Tassone E.E."/>
        </authorList>
    </citation>
    <scope>NUCLEOTIDE SEQUENCE</scope>
</reference>
<dbReference type="InterPro" id="IPR016024">
    <property type="entry name" value="ARM-type_fold"/>
</dbReference>
<protein>
    <recommendedName>
        <fullName evidence="2">Importin N-terminal domain-containing protein</fullName>
    </recommendedName>
</protein>
<name>A0A1E1W8N0_PECGO</name>
<organism evidence="1">
    <name type="scientific">Pectinophora gossypiella</name>
    <name type="common">Cotton pink bollworm</name>
    <name type="synonym">Depressaria gossypiella</name>
    <dbReference type="NCBI Taxonomy" id="13191"/>
    <lineage>
        <taxon>Eukaryota</taxon>
        <taxon>Metazoa</taxon>
        <taxon>Ecdysozoa</taxon>
        <taxon>Arthropoda</taxon>
        <taxon>Hexapoda</taxon>
        <taxon>Insecta</taxon>
        <taxon>Pterygota</taxon>
        <taxon>Neoptera</taxon>
        <taxon>Endopterygota</taxon>
        <taxon>Lepidoptera</taxon>
        <taxon>Glossata</taxon>
        <taxon>Ditrysia</taxon>
        <taxon>Gelechioidea</taxon>
        <taxon>Gelechiidae</taxon>
        <taxon>Apatetrinae</taxon>
        <taxon>Pectinophora</taxon>
    </lineage>
</organism>
<dbReference type="InterPro" id="IPR011989">
    <property type="entry name" value="ARM-like"/>
</dbReference>
<gene>
    <name evidence="1" type="ORF">g.14201</name>
</gene>
<evidence type="ECO:0008006" key="2">
    <source>
        <dbReference type="Google" id="ProtNLM"/>
    </source>
</evidence>
<dbReference type="EMBL" id="GDQN01007757">
    <property type="protein sequence ID" value="JAT83297.1"/>
    <property type="molecule type" value="Transcribed_RNA"/>
</dbReference>
<accession>A0A1E1W8N0</accession>
<sequence length="118" mass="13491">MAGDQAQFFQLLNTLLSSDNDIRSQAEEAYNNIPTETKVVHLVGAVQNVELGEEGRATAAVLLRRLLSSEFFEFFPKLPFEQQAMLREQLLLTLQMDVSQQLRRKVLFILFFIIINSS</sequence>